<comment type="similarity">
    <text evidence="2">Belongs to the glutamate-gated ion channel (TC 1.A.10.1) family.</text>
</comment>
<evidence type="ECO:0000256" key="4">
    <source>
        <dbReference type="ARBA" id="ARBA00022692"/>
    </source>
</evidence>
<dbReference type="InterPro" id="IPR001320">
    <property type="entry name" value="Iontro_rcpt_C"/>
</dbReference>
<organism evidence="11 12">
    <name type="scientific">Artemia franciscana</name>
    <name type="common">Brine shrimp</name>
    <name type="synonym">Artemia sanfranciscana</name>
    <dbReference type="NCBI Taxonomy" id="6661"/>
    <lineage>
        <taxon>Eukaryota</taxon>
        <taxon>Metazoa</taxon>
        <taxon>Ecdysozoa</taxon>
        <taxon>Arthropoda</taxon>
        <taxon>Crustacea</taxon>
        <taxon>Branchiopoda</taxon>
        <taxon>Anostraca</taxon>
        <taxon>Artemiidae</taxon>
        <taxon>Artemia</taxon>
    </lineage>
</organism>
<dbReference type="GO" id="GO:0005886">
    <property type="term" value="C:plasma membrane"/>
    <property type="evidence" value="ECO:0007669"/>
    <property type="project" value="UniProtKB-SubCell"/>
</dbReference>
<feature type="transmembrane region" description="Helical" evidence="9">
    <location>
        <begin position="116"/>
        <end position="139"/>
    </location>
</feature>
<dbReference type="GO" id="GO:0015276">
    <property type="term" value="F:ligand-gated monoatomic ion channel activity"/>
    <property type="evidence" value="ECO:0007669"/>
    <property type="project" value="InterPro"/>
</dbReference>
<evidence type="ECO:0000313" key="12">
    <source>
        <dbReference type="Proteomes" id="UP001187531"/>
    </source>
</evidence>
<keyword evidence="12" id="KW-1185">Reference proteome</keyword>
<keyword evidence="5 9" id="KW-1133">Transmembrane helix</keyword>
<feature type="transmembrane region" description="Helical" evidence="9">
    <location>
        <begin position="181"/>
        <end position="198"/>
    </location>
</feature>
<feature type="transmembrane region" description="Helical" evidence="9">
    <location>
        <begin position="368"/>
        <end position="391"/>
    </location>
</feature>
<evidence type="ECO:0000256" key="5">
    <source>
        <dbReference type="ARBA" id="ARBA00022989"/>
    </source>
</evidence>
<protein>
    <recommendedName>
        <fullName evidence="10">Ionotropic glutamate receptor C-terminal domain-containing protein</fullName>
    </recommendedName>
</protein>
<reference evidence="11" key="1">
    <citation type="submission" date="2023-07" db="EMBL/GenBank/DDBJ databases">
        <title>Chromosome-level genome assembly of Artemia franciscana.</title>
        <authorList>
            <person name="Jo E."/>
        </authorList>
    </citation>
    <scope>NUCLEOTIDE SEQUENCE</scope>
    <source>
        <tissue evidence="11">Whole body</tissue>
    </source>
</reference>
<dbReference type="PANTHER" id="PTHR42643:SF24">
    <property type="entry name" value="IONOTROPIC RECEPTOR 60A"/>
    <property type="match status" value="1"/>
</dbReference>
<keyword evidence="6 9" id="KW-0472">Membrane</keyword>
<dbReference type="InterPro" id="IPR052192">
    <property type="entry name" value="Insect_Ionotropic_Sensory_Rcpt"/>
</dbReference>
<evidence type="ECO:0000256" key="9">
    <source>
        <dbReference type="SAM" id="Phobius"/>
    </source>
</evidence>
<keyword evidence="4 9" id="KW-0812">Transmembrane</keyword>
<dbReference type="GO" id="GO:0050906">
    <property type="term" value="P:detection of stimulus involved in sensory perception"/>
    <property type="evidence" value="ECO:0007669"/>
    <property type="project" value="UniProtKB-ARBA"/>
</dbReference>
<dbReference type="AlphaFoldDB" id="A0AA88L6T9"/>
<dbReference type="Proteomes" id="UP001187531">
    <property type="component" value="Unassembled WGS sequence"/>
</dbReference>
<comment type="subcellular location">
    <subcellularLocation>
        <location evidence="1">Cell membrane</location>
        <topology evidence="1">Multi-pass membrane protein</topology>
    </subcellularLocation>
</comment>
<dbReference type="EMBL" id="JAVRJZ010000012">
    <property type="protein sequence ID" value="KAK2715064.1"/>
    <property type="molecule type" value="Genomic_DNA"/>
</dbReference>
<keyword evidence="3" id="KW-1003">Cell membrane</keyword>
<sequence length="407" mass="46546">MHTEFEMRRVNFDGQVTVSDFKQSSSEVAMTLQKAFNMKFKIVLYTRDYNTVLNTIKNGSAEVLITPMAMRELIYKIAEPSPWYGTPFERCTFLTKRPESTVNQGAMAALSAFSTLVWLMVFGSIFIGGFILWLCTIVLDVSKPLTQNTAHLRITQHFYYCFRVYILQGNLKVANNTSSRVMAAFWAISGLILVYVYFSSLRAKLILPPLVRGPDTFDELKGYGPLLAYTESYVKSLKRLNKGYGKEIALAFSSGEGKITGPDDALEMVDKNNAVFFNYEPILQAYNVLSLRETGRCVYWVGKESFNEISGHYLIAKESTLIKVITMAFHRMHDGGIMRKLQNDDYQQSYWHPCLQPNRAKPDKPISLLKIFSAFFIYGALLVLSIFVFFAERKFRIWKEKNTVGRL</sequence>
<dbReference type="PANTHER" id="PTHR42643">
    <property type="entry name" value="IONOTROPIC RECEPTOR 20A-RELATED"/>
    <property type="match status" value="1"/>
</dbReference>
<accession>A0AA88L6T9</accession>
<proteinExistence type="inferred from homology"/>
<gene>
    <name evidence="11" type="ORF">QYM36_009900</name>
</gene>
<evidence type="ECO:0000256" key="2">
    <source>
        <dbReference type="ARBA" id="ARBA00008685"/>
    </source>
</evidence>
<evidence type="ECO:0000256" key="7">
    <source>
        <dbReference type="ARBA" id="ARBA00023170"/>
    </source>
</evidence>
<evidence type="ECO:0000313" key="11">
    <source>
        <dbReference type="EMBL" id="KAK2715064.1"/>
    </source>
</evidence>
<dbReference type="Pfam" id="PF00060">
    <property type="entry name" value="Lig_chan"/>
    <property type="match status" value="1"/>
</dbReference>
<evidence type="ECO:0000256" key="8">
    <source>
        <dbReference type="ARBA" id="ARBA00023180"/>
    </source>
</evidence>
<evidence type="ECO:0000256" key="6">
    <source>
        <dbReference type="ARBA" id="ARBA00023136"/>
    </source>
</evidence>
<keyword evidence="7" id="KW-0675">Receptor</keyword>
<comment type="caution">
    <text evidence="11">The sequence shown here is derived from an EMBL/GenBank/DDBJ whole genome shotgun (WGS) entry which is preliminary data.</text>
</comment>
<keyword evidence="8" id="KW-0325">Glycoprotein</keyword>
<name>A0AA88L6T9_ARTSF</name>
<evidence type="ECO:0000256" key="1">
    <source>
        <dbReference type="ARBA" id="ARBA00004651"/>
    </source>
</evidence>
<dbReference type="SUPFAM" id="SSF53850">
    <property type="entry name" value="Periplasmic binding protein-like II"/>
    <property type="match status" value="1"/>
</dbReference>
<evidence type="ECO:0000256" key="3">
    <source>
        <dbReference type="ARBA" id="ARBA00022475"/>
    </source>
</evidence>
<evidence type="ECO:0000259" key="10">
    <source>
        <dbReference type="Pfam" id="PF00060"/>
    </source>
</evidence>
<dbReference type="Gene3D" id="1.10.287.70">
    <property type="match status" value="1"/>
</dbReference>
<feature type="domain" description="Ionotropic glutamate receptor C-terminal" evidence="10">
    <location>
        <begin position="116"/>
        <end position="219"/>
    </location>
</feature>